<comment type="caution">
    <text evidence="1">The sequence shown here is derived from an EMBL/GenBank/DDBJ whole genome shotgun (WGS) entry which is preliminary data.</text>
</comment>
<dbReference type="InterPro" id="IPR053134">
    <property type="entry name" value="RNA-dir_DNA_polymerase"/>
</dbReference>
<sequence>MVTHEPLEKLLNEFRGGQFSTNLTSKQKLTLLKIVRKNRPEFTIGEEPLGKIKGHDMKLYLHMERPYPPILRRPPYAEILETGKKIEKHINELLEIDVIRKIGNNEILEIATPVLITCHDGKYRLCGDFRALNNYTKADWYLLPRIPYSLDKLEKSKYITR</sequence>
<dbReference type="Proteomes" id="UP000765509">
    <property type="component" value="Unassembled WGS sequence"/>
</dbReference>
<name>A0A9Q3HBY5_9BASI</name>
<evidence type="ECO:0000313" key="2">
    <source>
        <dbReference type="Proteomes" id="UP000765509"/>
    </source>
</evidence>
<gene>
    <name evidence="1" type="ORF">O181_038492</name>
</gene>
<dbReference type="PANTHER" id="PTHR24559:SF444">
    <property type="entry name" value="REVERSE TRANSCRIPTASE DOMAIN-CONTAINING PROTEIN"/>
    <property type="match status" value="1"/>
</dbReference>
<accession>A0A9Q3HBY5</accession>
<reference evidence="1" key="1">
    <citation type="submission" date="2021-03" db="EMBL/GenBank/DDBJ databases">
        <title>Draft genome sequence of rust myrtle Austropuccinia psidii MF-1, a brazilian biotype.</title>
        <authorList>
            <person name="Quecine M.C."/>
            <person name="Pachon D.M.R."/>
            <person name="Bonatelli M.L."/>
            <person name="Correr F.H."/>
            <person name="Franceschini L.M."/>
            <person name="Leite T.F."/>
            <person name="Margarido G.R.A."/>
            <person name="Almeida C.A."/>
            <person name="Ferrarezi J.A."/>
            <person name="Labate C.A."/>
        </authorList>
    </citation>
    <scope>NUCLEOTIDE SEQUENCE</scope>
    <source>
        <strain evidence="1">MF-1</strain>
    </source>
</reference>
<dbReference type="InterPro" id="IPR043502">
    <property type="entry name" value="DNA/RNA_pol_sf"/>
</dbReference>
<evidence type="ECO:0008006" key="3">
    <source>
        <dbReference type="Google" id="ProtNLM"/>
    </source>
</evidence>
<dbReference type="OrthoDB" id="5978043at2759"/>
<dbReference type="EMBL" id="AVOT02014895">
    <property type="protein sequence ID" value="MBW0498777.1"/>
    <property type="molecule type" value="Genomic_DNA"/>
</dbReference>
<dbReference type="AlphaFoldDB" id="A0A9Q3HBY5"/>
<organism evidence="1 2">
    <name type="scientific">Austropuccinia psidii MF-1</name>
    <dbReference type="NCBI Taxonomy" id="1389203"/>
    <lineage>
        <taxon>Eukaryota</taxon>
        <taxon>Fungi</taxon>
        <taxon>Dikarya</taxon>
        <taxon>Basidiomycota</taxon>
        <taxon>Pucciniomycotina</taxon>
        <taxon>Pucciniomycetes</taxon>
        <taxon>Pucciniales</taxon>
        <taxon>Sphaerophragmiaceae</taxon>
        <taxon>Austropuccinia</taxon>
    </lineage>
</organism>
<evidence type="ECO:0000313" key="1">
    <source>
        <dbReference type="EMBL" id="MBW0498777.1"/>
    </source>
</evidence>
<protein>
    <recommendedName>
        <fullName evidence="3">Reverse transcriptase domain-containing protein</fullName>
    </recommendedName>
</protein>
<keyword evidence="2" id="KW-1185">Reference proteome</keyword>
<proteinExistence type="predicted"/>
<dbReference type="SUPFAM" id="SSF56672">
    <property type="entry name" value="DNA/RNA polymerases"/>
    <property type="match status" value="1"/>
</dbReference>
<dbReference type="PANTHER" id="PTHR24559">
    <property type="entry name" value="TRANSPOSON TY3-I GAG-POL POLYPROTEIN"/>
    <property type="match status" value="1"/>
</dbReference>
<dbReference type="Gene3D" id="3.10.10.10">
    <property type="entry name" value="HIV Type 1 Reverse Transcriptase, subunit A, domain 1"/>
    <property type="match status" value="1"/>
</dbReference>